<dbReference type="PROSITE" id="PS50030">
    <property type="entry name" value="UBA"/>
    <property type="match status" value="1"/>
</dbReference>
<feature type="region of interest" description="Disordered" evidence="1">
    <location>
        <begin position="608"/>
        <end position="684"/>
    </location>
</feature>
<accession>A0A060T7V9</accession>
<dbReference type="AlphaFoldDB" id="A0A060T7V9"/>
<dbReference type="GO" id="GO:0016579">
    <property type="term" value="P:protein deubiquitination"/>
    <property type="evidence" value="ECO:0007669"/>
    <property type="project" value="TreeGrafter"/>
</dbReference>
<evidence type="ECO:0000313" key="3">
    <source>
        <dbReference type="EMBL" id="CDP36884.1"/>
    </source>
</evidence>
<dbReference type="InterPro" id="IPR015940">
    <property type="entry name" value="UBA"/>
</dbReference>
<dbReference type="SUPFAM" id="SSF46934">
    <property type="entry name" value="UBA-like"/>
    <property type="match status" value="1"/>
</dbReference>
<dbReference type="GO" id="GO:0005634">
    <property type="term" value="C:nucleus"/>
    <property type="evidence" value="ECO:0007669"/>
    <property type="project" value="TreeGrafter"/>
</dbReference>
<dbReference type="InterPro" id="IPR009060">
    <property type="entry name" value="UBA-like_sf"/>
</dbReference>
<sequence>MGFGRDQAIDALKICDNDVSKAIEYIFNGFVEEPKPRDTETSSFQDSGFQSQFSQTFEPANTTHLENVRQQQESGTIDSEPQYKSNAQFGPATRDDYESGQWGIVPYQSAGSEYSVTAFEPTLAVRKFDSPPLLIPSSEMLYIAPLITILHSIPLARKMLLTELQIEDYGFDPNWWKDTPIDMTDKFDNPAKATHSQERLIAETQRLIAFLDGGSKRAMASIYNLANEAPLLESVDALRGMSSVDSPPGRFIEDIMLYWGADHEFAKVFSMGAEGRSFVNLIADVTVDFEKSLYDVIDELVWPPNTSGDTYLEYVGEIIHITLKRDDGNSGAGIIVPTDFYPGRYLKENVGYVKELSRRKADTVQQLATLNSQKFRLSTTMGKDTSKLLQITHEYLQEANEGSSGDESKQSLEDGNDDSMNDDTSNSVDGSMTQALLEVTKARENFEARKAGIMDEINKLNRQMEIENSLFKGPHTSEFSEIFNVAEPPQLTPYRLSGAIISPNEYCFRSVGDSFDEDLIELDGESNEPVSSWWRVAPNAANEFVASKVSEVEVLDRIKEGSREFSWQEVILVYSTDKALKEDPTALNAKLQKFINSDKKVLIRQVQQQDEQQHQQRQSQPPQGERELEETLVEQDSDLKLDPQVLEPKIAREMDVDQGQTVEILSGVEPEDVTENTEEAKTLL</sequence>
<dbReference type="Pfam" id="PF00627">
    <property type="entry name" value="UBA"/>
    <property type="match status" value="1"/>
</dbReference>
<dbReference type="GO" id="GO:0005829">
    <property type="term" value="C:cytosol"/>
    <property type="evidence" value="ECO:0007669"/>
    <property type="project" value="TreeGrafter"/>
</dbReference>
<feature type="compositionally biased region" description="Low complexity" evidence="1">
    <location>
        <begin position="608"/>
        <end position="623"/>
    </location>
</feature>
<reference evidence="3" key="1">
    <citation type="submission" date="2014-02" db="EMBL/GenBank/DDBJ databases">
        <authorList>
            <person name="Genoscope - CEA"/>
        </authorList>
    </citation>
    <scope>NUCLEOTIDE SEQUENCE</scope>
    <source>
        <strain evidence="3">LS3</strain>
    </source>
</reference>
<feature type="region of interest" description="Disordered" evidence="1">
    <location>
        <begin position="398"/>
        <end position="429"/>
    </location>
</feature>
<dbReference type="PANTHER" id="PTHR39597">
    <property type="entry name" value="UBA DOMAIN-CONTAINING PROTEIN RUP1"/>
    <property type="match status" value="1"/>
</dbReference>
<protein>
    <submittedName>
        <fullName evidence="3">ARAD1B23210p</fullName>
    </submittedName>
</protein>
<dbReference type="Gene3D" id="1.10.8.10">
    <property type="entry name" value="DNA helicase RuvA subunit, C-terminal domain"/>
    <property type="match status" value="1"/>
</dbReference>
<proteinExistence type="predicted"/>
<dbReference type="PANTHER" id="PTHR39597:SF1">
    <property type="entry name" value="UBA DOMAIN-CONTAINING PROTEIN RUP1"/>
    <property type="match status" value="1"/>
</dbReference>
<feature type="domain" description="UBA" evidence="2">
    <location>
        <begin position="1"/>
        <end position="29"/>
    </location>
</feature>
<dbReference type="PhylomeDB" id="A0A060T7V9"/>
<organism evidence="3">
    <name type="scientific">Blastobotrys adeninivorans</name>
    <name type="common">Yeast</name>
    <name type="synonym">Arxula adeninivorans</name>
    <dbReference type="NCBI Taxonomy" id="409370"/>
    <lineage>
        <taxon>Eukaryota</taxon>
        <taxon>Fungi</taxon>
        <taxon>Dikarya</taxon>
        <taxon>Ascomycota</taxon>
        <taxon>Saccharomycotina</taxon>
        <taxon>Dipodascomycetes</taxon>
        <taxon>Dipodascales</taxon>
        <taxon>Trichomonascaceae</taxon>
        <taxon>Blastobotrys</taxon>
    </lineage>
</organism>
<reference evidence="3" key="2">
    <citation type="submission" date="2014-06" db="EMBL/GenBank/DDBJ databases">
        <title>The complete genome of Blastobotrys (Arxula) adeninivorans LS3 - a yeast of biotechnological interest.</title>
        <authorList>
            <person name="Kunze G."/>
            <person name="Gaillardin C."/>
            <person name="Czernicka M."/>
            <person name="Durrens P."/>
            <person name="Martin T."/>
            <person name="Boer E."/>
            <person name="Gabaldon T."/>
            <person name="Cruz J."/>
            <person name="Talla E."/>
            <person name="Marck C."/>
            <person name="Goffeau A."/>
            <person name="Barbe V."/>
            <person name="Baret P."/>
            <person name="Baronian K."/>
            <person name="Beier S."/>
            <person name="Bleykasten C."/>
            <person name="Bode R."/>
            <person name="Casaregola S."/>
            <person name="Despons L."/>
            <person name="Fairhead C."/>
            <person name="Giersberg M."/>
            <person name="Gierski P."/>
            <person name="Hahnel U."/>
            <person name="Hartmann A."/>
            <person name="Jankowska D."/>
            <person name="Jubin C."/>
            <person name="Jung P."/>
            <person name="Lafontaine I."/>
            <person name="Leh-Louis V."/>
            <person name="Lemaire M."/>
            <person name="Marcet-Houben M."/>
            <person name="Mascher M."/>
            <person name="Morel G."/>
            <person name="Richard G.-F."/>
            <person name="Riechen J."/>
            <person name="Sacerdot C."/>
            <person name="Sarkar A."/>
            <person name="Savel G."/>
            <person name="Schacherer J."/>
            <person name="Sherman D."/>
            <person name="Straub M.-L."/>
            <person name="Stein N."/>
            <person name="Thierry A."/>
            <person name="Trautwein-Schult A."/>
            <person name="Westhof E."/>
            <person name="Worch S."/>
            <person name="Dujon B."/>
            <person name="Souciet J.-L."/>
            <person name="Wincker P."/>
            <person name="Scholz U."/>
            <person name="Neuveglise N."/>
        </authorList>
    </citation>
    <scope>NUCLEOTIDE SEQUENCE</scope>
    <source>
        <strain evidence="3">LS3</strain>
    </source>
</reference>
<feature type="compositionally biased region" description="Polar residues" evidence="1">
    <location>
        <begin position="70"/>
        <end position="88"/>
    </location>
</feature>
<dbReference type="EMBL" id="HG937692">
    <property type="protein sequence ID" value="CDP36884.1"/>
    <property type="molecule type" value="Genomic_DNA"/>
</dbReference>
<evidence type="ECO:0000259" key="2">
    <source>
        <dbReference type="PROSITE" id="PS50030"/>
    </source>
</evidence>
<gene>
    <name evidence="3" type="ORF">GNLVRS02_ARAD1B23210g</name>
</gene>
<name>A0A060T7V9_BLAAD</name>
<evidence type="ECO:0000256" key="1">
    <source>
        <dbReference type="SAM" id="MobiDB-lite"/>
    </source>
</evidence>
<feature type="region of interest" description="Disordered" evidence="1">
    <location>
        <begin position="70"/>
        <end position="95"/>
    </location>
</feature>
<feature type="compositionally biased region" description="Acidic residues" evidence="1">
    <location>
        <begin position="627"/>
        <end position="636"/>
    </location>
</feature>
<dbReference type="InterPro" id="IPR055335">
    <property type="entry name" value="Ucp6/RUP1"/>
</dbReference>